<reference evidence="5" key="1">
    <citation type="submission" date="2021-02" db="EMBL/GenBank/DDBJ databases">
        <authorList>
            <person name="Nowell W R."/>
        </authorList>
    </citation>
    <scope>NUCLEOTIDE SEQUENCE</scope>
</reference>
<feature type="domain" description="EF-hand" evidence="2">
    <location>
        <begin position="33"/>
        <end position="68"/>
    </location>
</feature>
<evidence type="ECO:0000313" key="5">
    <source>
        <dbReference type="EMBL" id="CAF1097717.1"/>
    </source>
</evidence>
<dbReference type="SMART" id="SM00054">
    <property type="entry name" value="EFh"/>
    <property type="match status" value="2"/>
</dbReference>
<name>A0A814NS29_9BILA</name>
<dbReference type="Gene3D" id="1.10.238.10">
    <property type="entry name" value="EF-hand"/>
    <property type="match status" value="1"/>
</dbReference>
<dbReference type="Pfam" id="PF13499">
    <property type="entry name" value="EF-hand_7"/>
    <property type="match status" value="1"/>
</dbReference>
<feature type="domain" description="EF-hand" evidence="2">
    <location>
        <begin position="1"/>
        <end position="32"/>
    </location>
</feature>
<sequence length="71" mass="8552">MLRTAFHQIDTNHNGYITGSELRQCLLRSGIPCDDFEIQRVLSRRDYNRDGRVSYDEYMRFMSRIYRGEMP</sequence>
<evidence type="ECO:0000259" key="2">
    <source>
        <dbReference type="PROSITE" id="PS50222"/>
    </source>
</evidence>
<dbReference type="EMBL" id="CAJNOH010000229">
    <property type="protein sequence ID" value="CAF0956460.1"/>
    <property type="molecule type" value="Genomic_DNA"/>
</dbReference>
<dbReference type="PROSITE" id="PS00018">
    <property type="entry name" value="EF_HAND_1"/>
    <property type="match status" value="2"/>
</dbReference>
<dbReference type="EMBL" id="CAJNOL010000513">
    <property type="protein sequence ID" value="CAF1097717.1"/>
    <property type="molecule type" value="Genomic_DNA"/>
</dbReference>
<dbReference type="PROSITE" id="PS50222">
    <property type="entry name" value="EF_HAND_2"/>
    <property type="match status" value="2"/>
</dbReference>
<dbReference type="InterPro" id="IPR018247">
    <property type="entry name" value="EF_Hand_1_Ca_BS"/>
</dbReference>
<organism evidence="5 6">
    <name type="scientific">Rotaria sordida</name>
    <dbReference type="NCBI Taxonomy" id="392033"/>
    <lineage>
        <taxon>Eukaryota</taxon>
        <taxon>Metazoa</taxon>
        <taxon>Spiralia</taxon>
        <taxon>Gnathifera</taxon>
        <taxon>Rotifera</taxon>
        <taxon>Eurotatoria</taxon>
        <taxon>Bdelloidea</taxon>
        <taxon>Philodinida</taxon>
        <taxon>Philodinidae</taxon>
        <taxon>Rotaria</taxon>
    </lineage>
</organism>
<evidence type="ECO:0000256" key="1">
    <source>
        <dbReference type="ARBA" id="ARBA00022837"/>
    </source>
</evidence>
<protein>
    <recommendedName>
        <fullName evidence="2">EF-hand domain-containing protein</fullName>
    </recommendedName>
</protein>
<dbReference type="Proteomes" id="UP000663854">
    <property type="component" value="Unassembled WGS sequence"/>
</dbReference>
<dbReference type="InterPro" id="IPR002048">
    <property type="entry name" value="EF_hand_dom"/>
</dbReference>
<dbReference type="CDD" id="cd00051">
    <property type="entry name" value="EFh"/>
    <property type="match status" value="1"/>
</dbReference>
<proteinExistence type="predicted"/>
<dbReference type="Proteomes" id="UP000663870">
    <property type="component" value="Unassembled WGS sequence"/>
</dbReference>
<evidence type="ECO:0000313" key="3">
    <source>
        <dbReference type="EMBL" id="CAF0956460.1"/>
    </source>
</evidence>
<dbReference type="EMBL" id="CAJNOL010000511">
    <property type="protein sequence ID" value="CAF1096914.1"/>
    <property type="molecule type" value="Genomic_DNA"/>
</dbReference>
<dbReference type="GO" id="GO:0005509">
    <property type="term" value="F:calcium ion binding"/>
    <property type="evidence" value="ECO:0007669"/>
    <property type="project" value="InterPro"/>
</dbReference>
<evidence type="ECO:0000313" key="4">
    <source>
        <dbReference type="EMBL" id="CAF1096914.1"/>
    </source>
</evidence>
<keyword evidence="1" id="KW-0106">Calcium</keyword>
<comment type="caution">
    <text evidence="5">The sequence shown here is derived from an EMBL/GenBank/DDBJ whole genome shotgun (WGS) entry which is preliminary data.</text>
</comment>
<dbReference type="AlphaFoldDB" id="A0A814NS29"/>
<dbReference type="SUPFAM" id="SSF47473">
    <property type="entry name" value="EF-hand"/>
    <property type="match status" value="1"/>
</dbReference>
<dbReference type="InterPro" id="IPR011992">
    <property type="entry name" value="EF-hand-dom_pair"/>
</dbReference>
<evidence type="ECO:0000313" key="6">
    <source>
        <dbReference type="Proteomes" id="UP000663870"/>
    </source>
</evidence>
<gene>
    <name evidence="4" type="ORF">JXQ802_LOCUS18997</name>
    <name evidence="5" type="ORF">JXQ802_LOCUS19039</name>
    <name evidence="3" type="ORF">PYM288_LOCUS12397</name>
</gene>
<keyword evidence="6" id="KW-1185">Reference proteome</keyword>
<accession>A0A814NS29</accession>